<dbReference type="PANTHER" id="PTHR12042:SF21">
    <property type="entry name" value="ALPHA1,4-GALACTOSYLTRANSFERASE 1-RELATED"/>
    <property type="match status" value="1"/>
</dbReference>
<sequence length="289" mass="32573">MLMKRCTIRCRAELRRLSDSLLLCTRSSGRRYQKDVASKRSGRAQSEVRNGESFGARNPMRDAVRQRNRRPRPQDVCFCRPRRALGALVWMSAYAASLTLPKVLWKYRHMCASVGLEKDAPAEGDLPTTAPKQIWFIESSGLNGTCLNERQACAVESAAVHNPYLQVNLILTGSQSLSCHTLTLLNSSLPNFHIAFVDVEVEFKGSPLDPWYKSGLWKMAKNKMEDLSDALRWLVLWKRGGIYLDLDVVVLQCLDEYDNRAGFEDSVYPGTAALAFQKGHPFLTTVQES</sequence>
<dbReference type="PANTHER" id="PTHR12042">
    <property type="entry name" value="LACTOSYLCERAMIDE 4-ALPHA-GALACTOSYLTRANSFERASE ALPHA- 1,4-GALACTOSYLTRANSFERASE"/>
    <property type="match status" value="1"/>
</dbReference>
<comment type="caution">
    <text evidence="2">The sequence shown here is derived from an EMBL/GenBank/DDBJ whole genome shotgun (WGS) entry which is preliminary data.</text>
</comment>
<evidence type="ECO:0000313" key="3">
    <source>
        <dbReference type="Proteomes" id="UP001321473"/>
    </source>
</evidence>
<gene>
    <name evidence="2" type="ORF">V5799_032200</name>
</gene>
<name>A0AAQ4DRV0_AMBAM</name>
<proteinExistence type="predicted"/>
<protein>
    <recommendedName>
        <fullName evidence="4">Alpha-1,4-N-acetylglucosaminyltransferase</fullName>
    </recommendedName>
</protein>
<dbReference type="Gene3D" id="3.90.550.20">
    <property type="match status" value="1"/>
</dbReference>
<feature type="region of interest" description="Disordered" evidence="1">
    <location>
        <begin position="34"/>
        <end position="56"/>
    </location>
</feature>
<dbReference type="InterPro" id="IPR029044">
    <property type="entry name" value="Nucleotide-diphossugar_trans"/>
</dbReference>
<dbReference type="GO" id="GO:0016758">
    <property type="term" value="F:hexosyltransferase activity"/>
    <property type="evidence" value="ECO:0007669"/>
    <property type="project" value="TreeGrafter"/>
</dbReference>
<reference evidence="2 3" key="1">
    <citation type="journal article" date="2023" name="Arcadia Sci">
        <title>De novo assembly of a long-read Amblyomma americanum tick genome.</title>
        <authorList>
            <person name="Chou S."/>
            <person name="Poskanzer K.E."/>
            <person name="Rollins M."/>
            <person name="Thuy-Boun P.S."/>
        </authorList>
    </citation>
    <scope>NUCLEOTIDE SEQUENCE [LARGE SCALE GENOMIC DNA]</scope>
    <source>
        <strain evidence="2">F_SG_1</strain>
        <tissue evidence="2">Salivary glands</tissue>
    </source>
</reference>
<evidence type="ECO:0000256" key="1">
    <source>
        <dbReference type="SAM" id="MobiDB-lite"/>
    </source>
</evidence>
<organism evidence="2 3">
    <name type="scientific">Amblyomma americanum</name>
    <name type="common">Lone star tick</name>
    <dbReference type="NCBI Taxonomy" id="6943"/>
    <lineage>
        <taxon>Eukaryota</taxon>
        <taxon>Metazoa</taxon>
        <taxon>Ecdysozoa</taxon>
        <taxon>Arthropoda</taxon>
        <taxon>Chelicerata</taxon>
        <taxon>Arachnida</taxon>
        <taxon>Acari</taxon>
        <taxon>Parasitiformes</taxon>
        <taxon>Ixodida</taxon>
        <taxon>Ixodoidea</taxon>
        <taxon>Ixodidae</taxon>
        <taxon>Amblyomminae</taxon>
        <taxon>Amblyomma</taxon>
    </lineage>
</organism>
<dbReference type="Pfam" id="PF04488">
    <property type="entry name" value="Gly_transf_sug"/>
    <property type="match status" value="1"/>
</dbReference>
<dbReference type="Proteomes" id="UP001321473">
    <property type="component" value="Unassembled WGS sequence"/>
</dbReference>
<keyword evidence="3" id="KW-1185">Reference proteome</keyword>
<accession>A0AAQ4DRV0</accession>
<evidence type="ECO:0000313" key="2">
    <source>
        <dbReference type="EMBL" id="KAK8765190.1"/>
    </source>
</evidence>
<dbReference type="GO" id="GO:0006688">
    <property type="term" value="P:glycosphingolipid biosynthetic process"/>
    <property type="evidence" value="ECO:0007669"/>
    <property type="project" value="TreeGrafter"/>
</dbReference>
<dbReference type="GO" id="GO:0016020">
    <property type="term" value="C:membrane"/>
    <property type="evidence" value="ECO:0007669"/>
    <property type="project" value="GOC"/>
</dbReference>
<dbReference type="InterPro" id="IPR007577">
    <property type="entry name" value="GlycoTrfase_DXD_sugar-bd_CS"/>
</dbReference>
<dbReference type="InterPro" id="IPR051981">
    <property type="entry name" value="Glycosyltransf_32"/>
</dbReference>
<dbReference type="AlphaFoldDB" id="A0AAQ4DRV0"/>
<dbReference type="EMBL" id="JARKHS020027636">
    <property type="protein sequence ID" value="KAK8765190.1"/>
    <property type="molecule type" value="Genomic_DNA"/>
</dbReference>
<evidence type="ECO:0008006" key="4">
    <source>
        <dbReference type="Google" id="ProtNLM"/>
    </source>
</evidence>
<dbReference type="SUPFAM" id="SSF53448">
    <property type="entry name" value="Nucleotide-diphospho-sugar transferases"/>
    <property type="match status" value="1"/>
</dbReference>